<dbReference type="NCBIfam" id="TIGR01473">
    <property type="entry name" value="cyoE_ctaB"/>
    <property type="match status" value="1"/>
</dbReference>
<evidence type="ECO:0000256" key="1">
    <source>
        <dbReference type="ARBA" id="ARBA00004225"/>
    </source>
</evidence>
<comment type="catalytic activity">
    <reaction evidence="13">
        <text>heme b + (2E,6E)-farnesyl diphosphate + H2O = Fe(II)-heme o + diphosphate</text>
        <dbReference type="Rhea" id="RHEA:28070"/>
        <dbReference type="ChEBI" id="CHEBI:15377"/>
        <dbReference type="ChEBI" id="CHEBI:33019"/>
        <dbReference type="ChEBI" id="CHEBI:60344"/>
        <dbReference type="ChEBI" id="CHEBI:60530"/>
        <dbReference type="ChEBI" id="CHEBI:175763"/>
        <dbReference type="EC" id="2.5.1.141"/>
    </reaction>
</comment>
<keyword evidence="7" id="KW-0809">Transit peptide</keyword>
<dbReference type="EC" id="2.5.1.141" evidence="3"/>
<dbReference type="InterPro" id="IPR006369">
    <property type="entry name" value="Protohaem_IX_farnesylTrfase"/>
</dbReference>
<evidence type="ECO:0000256" key="8">
    <source>
        <dbReference type="ARBA" id="ARBA00022989"/>
    </source>
</evidence>
<evidence type="ECO:0000256" key="11">
    <source>
        <dbReference type="ARBA" id="ARBA00023136"/>
    </source>
</evidence>
<proteinExistence type="inferred from homology"/>
<reference evidence="16" key="2">
    <citation type="submission" date="2015-08" db="UniProtKB">
        <authorList>
            <consortium name="WormBaseParasite"/>
        </authorList>
    </citation>
    <scope>IDENTIFICATION</scope>
</reference>
<dbReference type="Pfam" id="PF01040">
    <property type="entry name" value="UbiA"/>
    <property type="match status" value="1"/>
</dbReference>
<evidence type="ECO:0000256" key="7">
    <source>
        <dbReference type="ARBA" id="ARBA00022946"/>
    </source>
</evidence>
<dbReference type="GO" id="GO:0008495">
    <property type="term" value="F:protoheme IX farnesyltransferase activity"/>
    <property type="evidence" value="ECO:0007669"/>
    <property type="project" value="UniProtKB-EC"/>
</dbReference>
<dbReference type="Proteomes" id="UP000035680">
    <property type="component" value="Unassembled WGS sequence"/>
</dbReference>
<evidence type="ECO:0000256" key="3">
    <source>
        <dbReference type="ARBA" id="ARBA00012292"/>
    </source>
</evidence>
<evidence type="ECO:0000256" key="2">
    <source>
        <dbReference type="ARBA" id="ARBA00005985"/>
    </source>
</evidence>
<dbReference type="GO" id="GO:0006784">
    <property type="term" value="P:heme A biosynthetic process"/>
    <property type="evidence" value="ECO:0007669"/>
    <property type="project" value="TreeGrafter"/>
</dbReference>
<evidence type="ECO:0000256" key="5">
    <source>
        <dbReference type="ARBA" id="ARBA00022679"/>
    </source>
</evidence>
<dbReference type="InterPro" id="IPR044878">
    <property type="entry name" value="UbiA_sf"/>
</dbReference>
<feature type="transmembrane region" description="Helical" evidence="14">
    <location>
        <begin position="225"/>
        <end position="242"/>
    </location>
</feature>
<keyword evidence="10" id="KW-0350">Heme biosynthesis</keyword>
<comment type="similarity">
    <text evidence="2">Belongs to the UbiA prenyltransferase family.</text>
</comment>
<keyword evidence="15" id="KW-1185">Reference proteome</keyword>
<keyword evidence="9" id="KW-0496">Mitochondrion</keyword>
<feature type="transmembrane region" description="Helical" evidence="14">
    <location>
        <begin position="379"/>
        <end position="396"/>
    </location>
</feature>
<dbReference type="GO" id="GO:0031966">
    <property type="term" value="C:mitochondrial membrane"/>
    <property type="evidence" value="ECO:0007669"/>
    <property type="project" value="UniProtKB-SubCell"/>
</dbReference>
<feature type="transmembrane region" description="Helical" evidence="14">
    <location>
        <begin position="198"/>
        <end position="219"/>
    </location>
</feature>
<sequence length="417" mass="46549">MFSKHAMKQWYCGTTNYYKLSNVIEHSINQFRFLALQNTAPHPDEMVELNEKTSKDLVDMKKKDLFTSRIIKLESSKNYNIREKLLNAPVNLSKKDSKKILAIHNTDLGNGWIKMGAGNLVKTYMDLSKFRLTMLIATSTIGGYFMAPVAYDPKTLACCVIGTSLMSCSANAFNQMLESPYDSQMKRTQNRLLVTNKISPLHAFSFANICALTGGSILYYGCNPLTTFLGLLNVGLYAGIYTPMKRHHIGSTWVGAIVGAIPPVMGYVAITGQLDLPALVLAAIQYSWQFPHFNGLSWNLRADYSRAGYRVMCVTDEKLCRKSTLRHSLALLGICSIAAPLSGLTSYTFAIDSLPLNLAMCYFGYKFYSTPDAKTSRNLFKFTLLYLPLIMTLMVISRQDRVKSTTATSTGEVEFVN</sequence>
<keyword evidence="8 14" id="KW-1133">Transmembrane helix</keyword>
<dbReference type="PANTHER" id="PTHR43448">
    <property type="entry name" value="PROTOHEME IX FARNESYLTRANSFERASE, MITOCHONDRIAL"/>
    <property type="match status" value="1"/>
</dbReference>
<comment type="subcellular location">
    <subcellularLocation>
        <location evidence="1">Mitochondrion membrane</location>
        <topology evidence="1">Multi-pass membrane protein</topology>
    </subcellularLocation>
</comment>
<organism evidence="15 16">
    <name type="scientific">Strongyloides venezuelensis</name>
    <name type="common">Threadworm</name>
    <dbReference type="NCBI Taxonomy" id="75913"/>
    <lineage>
        <taxon>Eukaryota</taxon>
        <taxon>Metazoa</taxon>
        <taxon>Ecdysozoa</taxon>
        <taxon>Nematoda</taxon>
        <taxon>Chromadorea</taxon>
        <taxon>Rhabditida</taxon>
        <taxon>Tylenchina</taxon>
        <taxon>Panagrolaimomorpha</taxon>
        <taxon>Strongyloidoidea</taxon>
        <taxon>Strongyloididae</taxon>
        <taxon>Strongyloides</taxon>
    </lineage>
</organism>
<dbReference type="FunFam" id="1.10.357.140:FF:000004">
    <property type="entry name" value="Protoheme IX farnesyltransferase, mitochondrial"/>
    <property type="match status" value="1"/>
</dbReference>
<evidence type="ECO:0000256" key="13">
    <source>
        <dbReference type="ARBA" id="ARBA00047690"/>
    </source>
</evidence>
<evidence type="ECO:0000256" key="9">
    <source>
        <dbReference type="ARBA" id="ARBA00023128"/>
    </source>
</evidence>
<reference evidence="15" key="1">
    <citation type="submission" date="2014-07" db="EMBL/GenBank/DDBJ databases">
        <authorList>
            <person name="Martin A.A"/>
            <person name="De Silva N."/>
        </authorList>
    </citation>
    <scope>NUCLEOTIDE SEQUENCE</scope>
</reference>
<evidence type="ECO:0000313" key="15">
    <source>
        <dbReference type="Proteomes" id="UP000035680"/>
    </source>
</evidence>
<dbReference type="PROSITE" id="PS00943">
    <property type="entry name" value="UBIA"/>
    <property type="match status" value="1"/>
</dbReference>
<evidence type="ECO:0000256" key="6">
    <source>
        <dbReference type="ARBA" id="ARBA00022692"/>
    </source>
</evidence>
<evidence type="ECO:0000256" key="12">
    <source>
        <dbReference type="ARBA" id="ARBA00030253"/>
    </source>
</evidence>
<feature type="transmembrane region" description="Helical" evidence="14">
    <location>
        <begin position="153"/>
        <end position="177"/>
    </location>
</feature>
<dbReference type="InterPro" id="IPR000537">
    <property type="entry name" value="UbiA_prenyltransferase"/>
</dbReference>
<evidence type="ECO:0000256" key="14">
    <source>
        <dbReference type="SAM" id="Phobius"/>
    </source>
</evidence>
<keyword evidence="6 14" id="KW-0812">Transmembrane</keyword>
<keyword evidence="11 14" id="KW-0472">Membrane</keyword>
<evidence type="ECO:0000256" key="4">
    <source>
        <dbReference type="ARBA" id="ARBA00016335"/>
    </source>
</evidence>
<dbReference type="Gene3D" id="1.10.357.140">
    <property type="entry name" value="UbiA prenyltransferase"/>
    <property type="match status" value="1"/>
</dbReference>
<feature type="transmembrane region" description="Helical" evidence="14">
    <location>
        <begin position="130"/>
        <end position="147"/>
    </location>
</feature>
<dbReference type="CDD" id="cd13957">
    <property type="entry name" value="PT_UbiA_Cox10"/>
    <property type="match status" value="1"/>
</dbReference>
<dbReference type="InterPro" id="IPR030470">
    <property type="entry name" value="UbiA_prenylTrfase_CS"/>
</dbReference>
<dbReference type="STRING" id="75913.A0A0K0EZK5"/>
<dbReference type="WBParaSite" id="SVE_0196400.1">
    <property type="protein sequence ID" value="SVE_0196400.1"/>
    <property type="gene ID" value="SVE_0196400"/>
</dbReference>
<protein>
    <recommendedName>
        <fullName evidence="4">Protoheme IX farnesyltransferase, mitochondrial</fullName>
        <ecNumber evidence="3">2.5.1.141</ecNumber>
    </recommendedName>
    <alternativeName>
        <fullName evidence="12">Heme O synthase</fullName>
    </alternativeName>
</protein>
<evidence type="ECO:0000256" key="10">
    <source>
        <dbReference type="ARBA" id="ARBA00023133"/>
    </source>
</evidence>
<dbReference type="HAMAP" id="MF_00154">
    <property type="entry name" value="CyoE_CtaB"/>
    <property type="match status" value="1"/>
</dbReference>
<feature type="transmembrane region" description="Helical" evidence="14">
    <location>
        <begin position="329"/>
        <end position="350"/>
    </location>
</feature>
<keyword evidence="5" id="KW-0808">Transferase</keyword>
<dbReference type="PANTHER" id="PTHR43448:SF2">
    <property type="entry name" value="PROTOHEME IX FARNESYLTRANSFERASE, MITOCHONDRIAL"/>
    <property type="match status" value="1"/>
</dbReference>
<dbReference type="AlphaFoldDB" id="A0A0K0EZK5"/>
<accession>A0A0K0EZK5</accession>
<evidence type="ECO:0000313" key="16">
    <source>
        <dbReference type="WBParaSite" id="SVE_0196400.1"/>
    </source>
</evidence>
<name>A0A0K0EZK5_STRVS</name>